<keyword evidence="1" id="KW-0812">Transmembrane</keyword>
<evidence type="ECO:0000256" key="1">
    <source>
        <dbReference type="SAM" id="Phobius"/>
    </source>
</evidence>
<dbReference type="InterPro" id="IPR004676">
    <property type="entry name" value="Cd-R_transporter"/>
</dbReference>
<accession>A0A7X2ZEC8</accession>
<dbReference type="RefSeq" id="WP_155615525.1">
    <property type="nucleotide sequence ID" value="NZ_WNZX01000024.1"/>
</dbReference>
<dbReference type="AlphaFoldDB" id="A0A7X2ZEC8"/>
<feature type="transmembrane region" description="Helical" evidence="1">
    <location>
        <begin position="153"/>
        <end position="174"/>
    </location>
</feature>
<evidence type="ECO:0000313" key="2">
    <source>
        <dbReference type="EMBL" id="MUG73294.1"/>
    </source>
</evidence>
<feature type="transmembrane region" description="Helical" evidence="1">
    <location>
        <begin position="60"/>
        <end position="78"/>
    </location>
</feature>
<protein>
    <submittedName>
        <fullName evidence="2">Quaternary ammonium transporter</fullName>
    </submittedName>
</protein>
<feature type="transmembrane region" description="Helical" evidence="1">
    <location>
        <begin position="84"/>
        <end position="101"/>
    </location>
</feature>
<feature type="transmembrane region" description="Helical" evidence="1">
    <location>
        <begin position="186"/>
        <end position="204"/>
    </location>
</feature>
<sequence>MLTTIISSIVAFASTNVDDIFILMALFSQIRAAKVAGENGEAAVLANPGLQSRHIVIGQYLGFTSLVALSIFGALSSFFIPVPWIGILGLVPIYMGVKGLLNLRKGEEDDDDDNKISGTGSVLKVAAITFSNGGDNIAIYIPIFASQTIANNAFTLIVFFIMLALWCFLGYKLVKAPVVAKVLERYGHVAVPIVLIGLGLFILYHSGSFSLLDF</sequence>
<keyword evidence="3" id="KW-1185">Reference proteome</keyword>
<reference evidence="2 3" key="1">
    <citation type="submission" date="2019-11" db="EMBL/GenBank/DDBJ databases">
        <title>Draft genome sequences of five Paenibacillus species of dairy origin.</title>
        <authorList>
            <person name="Olajide A.M."/>
            <person name="Chen S."/>
            <person name="Lapointe G."/>
        </authorList>
    </citation>
    <scope>NUCLEOTIDE SEQUENCE [LARGE SCALE GENOMIC DNA]</scope>
    <source>
        <strain evidence="2 3">2CS3</strain>
    </source>
</reference>
<proteinExistence type="predicted"/>
<evidence type="ECO:0000313" key="3">
    <source>
        <dbReference type="Proteomes" id="UP000450917"/>
    </source>
</evidence>
<keyword evidence="1" id="KW-0472">Membrane</keyword>
<feature type="transmembrane region" description="Helical" evidence="1">
    <location>
        <begin position="6"/>
        <end position="27"/>
    </location>
</feature>
<gene>
    <name evidence="2" type="ORF">GNP93_21915</name>
</gene>
<name>A0A7X2ZEC8_9BACL</name>
<keyword evidence="1" id="KW-1133">Transmembrane helix</keyword>
<feature type="transmembrane region" description="Helical" evidence="1">
    <location>
        <begin position="122"/>
        <end position="141"/>
    </location>
</feature>
<dbReference type="EMBL" id="WNZX01000024">
    <property type="protein sequence ID" value="MUG73294.1"/>
    <property type="molecule type" value="Genomic_DNA"/>
</dbReference>
<dbReference type="Pfam" id="PF03596">
    <property type="entry name" value="Cad"/>
    <property type="match status" value="1"/>
</dbReference>
<dbReference type="Proteomes" id="UP000450917">
    <property type="component" value="Unassembled WGS sequence"/>
</dbReference>
<organism evidence="2 3">
    <name type="scientific">Paenibacillus validus</name>
    <dbReference type="NCBI Taxonomy" id="44253"/>
    <lineage>
        <taxon>Bacteria</taxon>
        <taxon>Bacillati</taxon>
        <taxon>Bacillota</taxon>
        <taxon>Bacilli</taxon>
        <taxon>Bacillales</taxon>
        <taxon>Paenibacillaceae</taxon>
        <taxon>Paenibacillus</taxon>
    </lineage>
</organism>
<comment type="caution">
    <text evidence="2">The sequence shown here is derived from an EMBL/GenBank/DDBJ whole genome shotgun (WGS) entry which is preliminary data.</text>
</comment>